<name>A0A1G6JW26_9SPHI</name>
<dbReference type="GO" id="GO:0016301">
    <property type="term" value="F:kinase activity"/>
    <property type="evidence" value="ECO:0007669"/>
    <property type="project" value="UniProtKB-KW"/>
</dbReference>
<feature type="domain" description="Cyclic nucleotide-binding" evidence="1">
    <location>
        <begin position="26"/>
        <end position="130"/>
    </location>
</feature>
<dbReference type="InterPro" id="IPR014710">
    <property type="entry name" value="RmlC-like_jellyroll"/>
</dbReference>
<sequence length="205" mass="23623">MPNGKRAKFSFKYIAAMEALFNFILKFGNLNRQQMDFIASKAKTLTLHKEAYFSEAGKIARQVGFITEGILRVCYYNNKGEEITKYFIDENNLVVDLESFDNEICSSAYVQAVTDCKMIVFSRKDWLELLQTIVGWDAIVHKIISRALMQKVERRSPLVSEDATTRYLKFMEIYPSAVNRIPLAYIASYLGVTQSSLSRIRKNIR</sequence>
<evidence type="ECO:0000313" key="3">
    <source>
        <dbReference type="Proteomes" id="UP000199455"/>
    </source>
</evidence>
<dbReference type="InterPro" id="IPR000595">
    <property type="entry name" value="cNMP-bd_dom"/>
</dbReference>
<dbReference type="Pfam" id="PF00027">
    <property type="entry name" value="cNMP_binding"/>
    <property type="match status" value="1"/>
</dbReference>
<proteinExistence type="predicted"/>
<dbReference type="Proteomes" id="UP000199455">
    <property type="component" value="Unassembled WGS sequence"/>
</dbReference>
<accession>A0A1G6JW26</accession>
<evidence type="ECO:0000313" key="2">
    <source>
        <dbReference type="EMBL" id="SDC22858.1"/>
    </source>
</evidence>
<dbReference type="Gene3D" id="2.60.120.10">
    <property type="entry name" value="Jelly Rolls"/>
    <property type="match status" value="1"/>
</dbReference>
<dbReference type="SUPFAM" id="SSF51206">
    <property type="entry name" value="cAMP-binding domain-like"/>
    <property type="match status" value="1"/>
</dbReference>
<reference evidence="3" key="1">
    <citation type="submission" date="2016-10" db="EMBL/GenBank/DDBJ databases">
        <authorList>
            <person name="Varghese N."/>
            <person name="Submissions S."/>
        </authorList>
    </citation>
    <scope>NUCLEOTIDE SEQUENCE [LARGE SCALE GENOMIC DNA]</scope>
    <source>
        <strain evidence="3">DSM 18609</strain>
    </source>
</reference>
<dbReference type="AlphaFoldDB" id="A0A1G6JW26"/>
<gene>
    <name evidence="2" type="ORF">SAMN04488024_101573</name>
</gene>
<evidence type="ECO:0000259" key="1">
    <source>
        <dbReference type="PROSITE" id="PS50042"/>
    </source>
</evidence>
<dbReference type="CDD" id="cd00038">
    <property type="entry name" value="CAP_ED"/>
    <property type="match status" value="1"/>
</dbReference>
<keyword evidence="2" id="KW-0418">Kinase</keyword>
<dbReference type="PROSITE" id="PS50042">
    <property type="entry name" value="CNMP_BINDING_3"/>
    <property type="match status" value="1"/>
</dbReference>
<keyword evidence="3" id="KW-1185">Reference proteome</keyword>
<dbReference type="EMBL" id="FMZH01000001">
    <property type="protein sequence ID" value="SDC22858.1"/>
    <property type="molecule type" value="Genomic_DNA"/>
</dbReference>
<dbReference type="STRING" id="390242.SAMN04488024_101573"/>
<protein>
    <submittedName>
        <fullName evidence="2">cAMP-binding domain of CRP or a regulatory subunit of cAMP-dependent protein kinases</fullName>
    </submittedName>
</protein>
<keyword evidence="2" id="KW-0808">Transferase</keyword>
<dbReference type="InterPro" id="IPR018490">
    <property type="entry name" value="cNMP-bd_dom_sf"/>
</dbReference>
<organism evidence="2 3">
    <name type="scientific">Pedobacter soli</name>
    <dbReference type="NCBI Taxonomy" id="390242"/>
    <lineage>
        <taxon>Bacteria</taxon>
        <taxon>Pseudomonadati</taxon>
        <taxon>Bacteroidota</taxon>
        <taxon>Sphingobacteriia</taxon>
        <taxon>Sphingobacteriales</taxon>
        <taxon>Sphingobacteriaceae</taxon>
        <taxon>Pedobacter</taxon>
    </lineage>
</organism>